<evidence type="ECO:0000256" key="1">
    <source>
        <dbReference type="SAM" id="MobiDB-lite"/>
    </source>
</evidence>
<comment type="caution">
    <text evidence="2">The sequence shown here is derived from an EMBL/GenBank/DDBJ whole genome shotgun (WGS) entry which is preliminary data.</text>
</comment>
<proteinExistence type="predicted"/>
<reference evidence="2" key="2">
    <citation type="submission" date="2023-05" db="EMBL/GenBank/DDBJ databases">
        <authorList>
            <consortium name="Lawrence Berkeley National Laboratory"/>
            <person name="Steindorff A."/>
            <person name="Hensen N."/>
            <person name="Bonometti L."/>
            <person name="Westerberg I."/>
            <person name="Brannstrom I.O."/>
            <person name="Guillou S."/>
            <person name="Cros-Aarteil S."/>
            <person name="Calhoun S."/>
            <person name="Haridas S."/>
            <person name="Kuo A."/>
            <person name="Mondo S."/>
            <person name="Pangilinan J."/>
            <person name="Riley R."/>
            <person name="Labutti K."/>
            <person name="Andreopoulos B."/>
            <person name="Lipzen A."/>
            <person name="Chen C."/>
            <person name="Yanf M."/>
            <person name="Daum C."/>
            <person name="Ng V."/>
            <person name="Clum A."/>
            <person name="Ohm R."/>
            <person name="Martin F."/>
            <person name="Silar P."/>
            <person name="Natvig D."/>
            <person name="Lalanne C."/>
            <person name="Gautier V."/>
            <person name="Ament-Velasquez S.L."/>
            <person name="Kruys A."/>
            <person name="Hutchinson M.I."/>
            <person name="Powell A.J."/>
            <person name="Barry K."/>
            <person name="Miller A.N."/>
            <person name="Grigoriev I.V."/>
            <person name="Debuchy R."/>
            <person name="Gladieux P."/>
            <person name="Thoren M.H."/>
            <person name="Johannesson H."/>
        </authorList>
    </citation>
    <scope>NUCLEOTIDE SEQUENCE</scope>
    <source>
        <strain evidence="2">CBS 757.83</strain>
    </source>
</reference>
<feature type="region of interest" description="Disordered" evidence="1">
    <location>
        <begin position="1"/>
        <end position="46"/>
    </location>
</feature>
<dbReference type="AlphaFoldDB" id="A0AAN6Q5H9"/>
<reference evidence="2" key="1">
    <citation type="journal article" date="2023" name="Mol. Phylogenet. Evol.">
        <title>Genome-scale phylogeny and comparative genomics of the fungal order Sordariales.</title>
        <authorList>
            <person name="Hensen N."/>
            <person name="Bonometti L."/>
            <person name="Westerberg I."/>
            <person name="Brannstrom I.O."/>
            <person name="Guillou S."/>
            <person name="Cros-Aarteil S."/>
            <person name="Calhoun S."/>
            <person name="Haridas S."/>
            <person name="Kuo A."/>
            <person name="Mondo S."/>
            <person name="Pangilinan J."/>
            <person name="Riley R."/>
            <person name="LaButti K."/>
            <person name="Andreopoulos B."/>
            <person name="Lipzen A."/>
            <person name="Chen C."/>
            <person name="Yan M."/>
            <person name="Daum C."/>
            <person name="Ng V."/>
            <person name="Clum A."/>
            <person name="Steindorff A."/>
            <person name="Ohm R.A."/>
            <person name="Martin F."/>
            <person name="Silar P."/>
            <person name="Natvig D.O."/>
            <person name="Lalanne C."/>
            <person name="Gautier V."/>
            <person name="Ament-Velasquez S.L."/>
            <person name="Kruys A."/>
            <person name="Hutchinson M.I."/>
            <person name="Powell A.J."/>
            <person name="Barry K."/>
            <person name="Miller A.N."/>
            <person name="Grigoriev I.V."/>
            <person name="Debuchy R."/>
            <person name="Gladieux P."/>
            <person name="Hiltunen Thoren M."/>
            <person name="Johannesson H."/>
        </authorList>
    </citation>
    <scope>NUCLEOTIDE SEQUENCE</scope>
    <source>
        <strain evidence="2">CBS 757.83</strain>
    </source>
</reference>
<sequence length="227" mass="24102">MKPKPWGPGFLGPRTPTAEAPEKSQIAPTAHDLAAPPQPDAGTQPSQHLISVHLGNPLRFQIQETTILLIKLGPERKISEQAAALGAPVSPPDCMSLGESRESGILGSSVVQQKSRARPRGWLWSKGFATRSQKTRSRICAKIRYTSPTVIDGPKPGVITNGTSRSKLTLKVRSACGHPSIHQIAPTQRVQPPPSKLRAGQSRSGGGVPQLPKSTPGKVGRPPSTRG</sequence>
<keyword evidence="3" id="KW-1185">Reference proteome</keyword>
<dbReference type="Proteomes" id="UP001305647">
    <property type="component" value="Unassembled WGS sequence"/>
</dbReference>
<evidence type="ECO:0000313" key="2">
    <source>
        <dbReference type="EMBL" id="KAK4103953.1"/>
    </source>
</evidence>
<accession>A0AAN6Q5H9</accession>
<dbReference type="EMBL" id="MU863627">
    <property type="protein sequence ID" value="KAK4103953.1"/>
    <property type="molecule type" value="Genomic_DNA"/>
</dbReference>
<feature type="region of interest" description="Disordered" evidence="1">
    <location>
        <begin position="179"/>
        <end position="227"/>
    </location>
</feature>
<protein>
    <submittedName>
        <fullName evidence="2">Uncharacterized protein</fullName>
    </submittedName>
</protein>
<gene>
    <name evidence="2" type="ORF">N658DRAFT_493433</name>
</gene>
<name>A0AAN6Q5H9_9PEZI</name>
<evidence type="ECO:0000313" key="3">
    <source>
        <dbReference type="Proteomes" id="UP001305647"/>
    </source>
</evidence>
<organism evidence="2 3">
    <name type="scientific">Parathielavia hyrcaniae</name>
    <dbReference type="NCBI Taxonomy" id="113614"/>
    <lineage>
        <taxon>Eukaryota</taxon>
        <taxon>Fungi</taxon>
        <taxon>Dikarya</taxon>
        <taxon>Ascomycota</taxon>
        <taxon>Pezizomycotina</taxon>
        <taxon>Sordariomycetes</taxon>
        <taxon>Sordariomycetidae</taxon>
        <taxon>Sordariales</taxon>
        <taxon>Chaetomiaceae</taxon>
        <taxon>Parathielavia</taxon>
    </lineage>
</organism>